<evidence type="ECO:0000256" key="8">
    <source>
        <dbReference type="ARBA" id="ARBA00023022"/>
    </source>
</evidence>
<evidence type="ECO:0000259" key="9">
    <source>
        <dbReference type="PROSITE" id="PS51019"/>
    </source>
</evidence>
<dbReference type="Pfam" id="PF02014">
    <property type="entry name" value="Reeler"/>
    <property type="match status" value="1"/>
</dbReference>
<evidence type="ECO:0000256" key="7">
    <source>
        <dbReference type="ARBA" id="ARBA00022859"/>
    </source>
</evidence>
<proteinExistence type="inferred from homology"/>
<keyword evidence="4" id="KW-0929">Antimicrobial</keyword>
<protein>
    <submittedName>
        <fullName evidence="10">Putative defense protein 3</fullName>
    </submittedName>
</protein>
<accession>A0A6G1SN78</accession>
<reference evidence="10" key="1">
    <citation type="submission" date="2018-10" db="EMBL/GenBank/DDBJ databases">
        <title>Transcriptome assembly of Aceria tosichella (Wheat curl mite) Type 2.</title>
        <authorList>
            <person name="Scully E.D."/>
            <person name="Geib S.M."/>
            <person name="Palmer N.A."/>
            <person name="Gupta A.K."/>
            <person name="Sarath G."/>
            <person name="Tatineni S."/>
        </authorList>
    </citation>
    <scope>NUCLEOTIDE SEQUENCE</scope>
    <source>
        <strain evidence="10">LincolnNE</strain>
    </source>
</reference>
<organism evidence="10">
    <name type="scientific">Aceria tosichella</name>
    <name type="common">wheat curl mite</name>
    <dbReference type="NCBI Taxonomy" id="561515"/>
    <lineage>
        <taxon>Eukaryota</taxon>
        <taxon>Metazoa</taxon>
        <taxon>Ecdysozoa</taxon>
        <taxon>Arthropoda</taxon>
        <taxon>Chelicerata</taxon>
        <taxon>Arachnida</taxon>
        <taxon>Acari</taxon>
        <taxon>Acariformes</taxon>
        <taxon>Trombidiformes</taxon>
        <taxon>Prostigmata</taxon>
        <taxon>Eupodina</taxon>
        <taxon>Eriophyoidea</taxon>
        <taxon>Eriophyidae</taxon>
        <taxon>Eriophyinae</taxon>
        <taxon>Aceriini</taxon>
        <taxon>Aceria</taxon>
    </lineage>
</organism>
<dbReference type="GO" id="GO:0016020">
    <property type="term" value="C:membrane"/>
    <property type="evidence" value="ECO:0007669"/>
    <property type="project" value="TreeGrafter"/>
</dbReference>
<evidence type="ECO:0000256" key="4">
    <source>
        <dbReference type="ARBA" id="ARBA00022529"/>
    </source>
</evidence>
<dbReference type="PROSITE" id="PS51019">
    <property type="entry name" value="REELIN"/>
    <property type="match status" value="1"/>
</dbReference>
<evidence type="ECO:0000256" key="1">
    <source>
        <dbReference type="ARBA" id="ARBA00004613"/>
    </source>
</evidence>
<dbReference type="InterPro" id="IPR002861">
    <property type="entry name" value="Reeler_dom"/>
</dbReference>
<dbReference type="InterPro" id="IPR042307">
    <property type="entry name" value="Reeler_sf"/>
</dbReference>
<keyword evidence="6" id="KW-0732">Signal</keyword>
<dbReference type="AlphaFoldDB" id="A0A6G1SN78"/>
<dbReference type="InterPro" id="IPR051237">
    <property type="entry name" value="Ferric-chelate_Red/DefProt"/>
</dbReference>
<evidence type="ECO:0000256" key="6">
    <source>
        <dbReference type="ARBA" id="ARBA00022729"/>
    </source>
</evidence>
<keyword evidence="3" id="KW-0964">Secreted</keyword>
<keyword evidence="8" id="KW-0044">Antibiotic</keyword>
<keyword evidence="7" id="KW-0391">Immunity</keyword>
<dbReference type="GO" id="GO:0005576">
    <property type="term" value="C:extracellular region"/>
    <property type="evidence" value="ECO:0007669"/>
    <property type="project" value="UniProtKB-SubCell"/>
</dbReference>
<dbReference type="PANTHER" id="PTHR45828">
    <property type="entry name" value="CYTOCHROME B561/FERRIC REDUCTASE TRANSMEMBRANE"/>
    <property type="match status" value="1"/>
</dbReference>
<gene>
    <name evidence="10" type="primary">DFP3</name>
    <name evidence="10" type="ORF">g.14546</name>
</gene>
<dbReference type="EMBL" id="GGYP01007203">
    <property type="protein sequence ID" value="MDE51974.1"/>
    <property type="molecule type" value="Transcribed_RNA"/>
</dbReference>
<keyword evidence="5" id="KW-0399">Innate immunity</keyword>
<sequence length="201" mass="21046">MAKIPSSSSSLATNANKCIKHSIGSTTTRASLLTAGLVALTTLCLAGTGGPHHRQLVVVSAFPSGAPESACKDLKPGHGVDAASGTAPFELTQDKLQVEAGDQIKVTLSSPSKTNFKGLIVQALNEKGEPKGKFLAGKGLKTLDSCSAVTHADREAKKTATLVWEAPAELKSKEAFMFKATVVQKFDEFYTNIKSTLASSR</sequence>
<comment type="subcellular location">
    <subcellularLocation>
        <location evidence="1">Secreted</location>
    </subcellularLocation>
</comment>
<dbReference type="Gene3D" id="2.60.40.4060">
    <property type="entry name" value="Reeler domain"/>
    <property type="match status" value="1"/>
</dbReference>
<dbReference type="PANTHER" id="PTHR45828:SF9">
    <property type="entry name" value="CELL WALL INTEGRITY AND STRESS RESPONSE COMPONENT 4-LIKE-RELATED"/>
    <property type="match status" value="1"/>
</dbReference>
<feature type="domain" description="Reelin" evidence="9">
    <location>
        <begin position="52"/>
        <end position="201"/>
    </location>
</feature>
<comment type="similarity">
    <text evidence="2">Belongs to the insect defense protein family.</text>
</comment>
<evidence type="ECO:0000256" key="5">
    <source>
        <dbReference type="ARBA" id="ARBA00022588"/>
    </source>
</evidence>
<dbReference type="GO" id="GO:0042742">
    <property type="term" value="P:defense response to bacterium"/>
    <property type="evidence" value="ECO:0007669"/>
    <property type="project" value="UniProtKB-KW"/>
</dbReference>
<evidence type="ECO:0000256" key="2">
    <source>
        <dbReference type="ARBA" id="ARBA00008501"/>
    </source>
</evidence>
<dbReference type="GO" id="GO:0045087">
    <property type="term" value="P:innate immune response"/>
    <property type="evidence" value="ECO:0007669"/>
    <property type="project" value="UniProtKB-KW"/>
</dbReference>
<name>A0A6G1SN78_9ACAR</name>
<evidence type="ECO:0000256" key="3">
    <source>
        <dbReference type="ARBA" id="ARBA00022525"/>
    </source>
</evidence>
<evidence type="ECO:0000313" key="10">
    <source>
        <dbReference type="EMBL" id="MDE51974.1"/>
    </source>
</evidence>
<dbReference type="CDD" id="cd08544">
    <property type="entry name" value="Reeler"/>
    <property type="match status" value="1"/>
</dbReference>